<name>A0A0R1N5Z6_9LACO</name>
<dbReference type="OrthoDB" id="9778453at2"/>
<dbReference type="AlphaFoldDB" id="A0A0R1N5Z6"/>
<dbReference type="PANTHER" id="PTHR37294:SF1">
    <property type="entry name" value="3'-5' EXORIBONUCLEASE YHAM"/>
    <property type="match status" value="1"/>
</dbReference>
<dbReference type="GO" id="GO:0031125">
    <property type="term" value="P:rRNA 3'-end processing"/>
    <property type="evidence" value="ECO:0007669"/>
    <property type="project" value="TreeGrafter"/>
</dbReference>
<dbReference type="SUPFAM" id="SSF109604">
    <property type="entry name" value="HD-domain/PDEase-like"/>
    <property type="match status" value="1"/>
</dbReference>
<keyword evidence="3" id="KW-0540">Nuclease</keyword>
<dbReference type="InterPro" id="IPR006674">
    <property type="entry name" value="HD_domain"/>
</dbReference>
<dbReference type="InterPro" id="IPR003607">
    <property type="entry name" value="HD/PDEase_dom"/>
</dbReference>
<dbReference type="Pfam" id="PF01966">
    <property type="entry name" value="HD"/>
    <property type="match status" value="1"/>
</dbReference>
<comment type="caution">
    <text evidence="3">The sequence shown here is derived from an EMBL/GenBank/DDBJ whole genome shotgun (WGS) entry which is preliminary data.</text>
</comment>
<evidence type="ECO:0000259" key="2">
    <source>
        <dbReference type="SMART" id="SM00471"/>
    </source>
</evidence>
<dbReference type="PATRIC" id="fig|1423792.3.peg.2461"/>
<keyword evidence="1" id="KW-0378">Hydrolase</keyword>
<proteinExistence type="predicted"/>
<evidence type="ECO:0000313" key="3">
    <source>
        <dbReference type="EMBL" id="KRL12874.1"/>
    </source>
</evidence>
<feature type="domain" description="HD/PDEase" evidence="2">
    <location>
        <begin position="153"/>
        <end position="295"/>
    </location>
</feature>
<dbReference type="RefSeq" id="WP_057819689.1">
    <property type="nucleotide sequence ID" value="NZ_AZEC01000005.1"/>
</dbReference>
<dbReference type="PANTHER" id="PTHR37294">
    <property type="entry name" value="3'-5' EXORIBONUCLEASE YHAM"/>
    <property type="match status" value="1"/>
</dbReference>
<dbReference type="STRING" id="1423792.FD09_GL002413"/>
<dbReference type="Proteomes" id="UP000051330">
    <property type="component" value="Unassembled WGS sequence"/>
</dbReference>
<evidence type="ECO:0000256" key="1">
    <source>
        <dbReference type="ARBA" id="ARBA00022801"/>
    </source>
</evidence>
<dbReference type="InterPro" id="IPR050798">
    <property type="entry name" value="YhaM_exoribonuc/phosphodiest"/>
</dbReference>
<keyword evidence="3" id="KW-0269">Exonuclease</keyword>
<accession>A0A0R1N5Z6</accession>
<protein>
    <submittedName>
        <fullName evidence="3">3-to-5 exonuclease</fullName>
    </submittedName>
</protein>
<sequence>MFKEVKNGRQFAGQAIIQGITVKAAKNGSQYADANLTNHDETVPVKIWEIQPDSIMTYNNKAIDFTATRSDYNGKLQFVLDSFSINPTLQLRDLLPASYWDNAQLKDGFNHFLMKITDPIYQHLVRTLYNDVDDAIVDKLSEMPAAIRMHHAFIGGLYTHTLSMAYEAEGILTHTIYAKTINQSLLYAGILLHDLGKAFCYTNATDHTATKQANLLEHVAIMDGMIVDYARNTLHLSYAASLNDEHILNLRHLVLSHHGKLEYGAAIKPATPEAMLLHHVDDLDAHMEMMRMAESDLKPGQVADQRNFGLDGAFVYHSTL</sequence>
<reference evidence="3 4" key="1">
    <citation type="journal article" date="2015" name="Genome Announc.">
        <title>Expanding the biotechnology potential of lactobacilli through comparative genomics of 213 strains and associated genera.</title>
        <authorList>
            <person name="Sun Z."/>
            <person name="Harris H.M."/>
            <person name="McCann A."/>
            <person name="Guo C."/>
            <person name="Argimon S."/>
            <person name="Zhang W."/>
            <person name="Yang X."/>
            <person name="Jeffery I.B."/>
            <person name="Cooney J.C."/>
            <person name="Kagawa T.F."/>
            <person name="Liu W."/>
            <person name="Song Y."/>
            <person name="Salvetti E."/>
            <person name="Wrobel A."/>
            <person name="Rasinkangas P."/>
            <person name="Parkhill J."/>
            <person name="Rea M.C."/>
            <person name="O'Sullivan O."/>
            <person name="Ritari J."/>
            <person name="Douillard F.P."/>
            <person name="Paul Ross R."/>
            <person name="Yang R."/>
            <person name="Briner A.E."/>
            <person name="Felis G.E."/>
            <person name="de Vos W.M."/>
            <person name="Barrangou R."/>
            <person name="Klaenhammer T.R."/>
            <person name="Caufield P.W."/>
            <person name="Cui Y."/>
            <person name="Zhang H."/>
            <person name="O'Toole P.W."/>
        </authorList>
    </citation>
    <scope>NUCLEOTIDE SEQUENCE [LARGE SCALE GENOMIC DNA]</scope>
    <source>
        <strain evidence="3 4">DSM 12744</strain>
    </source>
</reference>
<dbReference type="CDD" id="cd00077">
    <property type="entry name" value="HDc"/>
    <property type="match status" value="1"/>
</dbReference>
<dbReference type="SMART" id="SM00471">
    <property type="entry name" value="HDc"/>
    <property type="match status" value="1"/>
</dbReference>
<dbReference type="GO" id="GO:0004527">
    <property type="term" value="F:exonuclease activity"/>
    <property type="evidence" value="ECO:0007669"/>
    <property type="project" value="UniProtKB-KW"/>
</dbReference>
<evidence type="ECO:0000313" key="4">
    <source>
        <dbReference type="Proteomes" id="UP000051330"/>
    </source>
</evidence>
<dbReference type="Gene3D" id="1.10.3210.10">
    <property type="entry name" value="Hypothetical protein af1432"/>
    <property type="match status" value="1"/>
</dbReference>
<organism evidence="3 4">
    <name type="scientific">Schleiferilactobacillus perolens DSM 12744</name>
    <dbReference type="NCBI Taxonomy" id="1423792"/>
    <lineage>
        <taxon>Bacteria</taxon>
        <taxon>Bacillati</taxon>
        <taxon>Bacillota</taxon>
        <taxon>Bacilli</taxon>
        <taxon>Lactobacillales</taxon>
        <taxon>Lactobacillaceae</taxon>
        <taxon>Schleiferilactobacillus</taxon>
    </lineage>
</organism>
<gene>
    <name evidence="3" type="ORF">FD09_GL002413</name>
</gene>
<dbReference type="EMBL" id="AZEC01000005">
    <property type="protein sequence ID" value="KRL12874.1"/>
    <property type="molecule type" value="Genomic_DNA"/>
</dbReference>
<keyword evidence="4" id="KW-1185">Reference proteome</keyword>